<dbReference type="EMBL" id="QGDH01000016">
    <property type="protein sequence ID" value="RAR15036.1"/>
    <property type="molecule type" value="Genomic_DNA"/>
</dbReference>
<reference evidence="8" key="1">
    <citation type="submission" date="2018-05" db="EMBL/GenBank/DDBJ databases">
        <title>Draft genome sequence of Stemphylium lycopersici strain CIDEFI 213.</title>
        <authorList>
            <person name="Medina R."/>
            <person name="Franco M.E.E."/>
            <person name="Lucentini C.G."/>
            <person name="Saparrat M.C.N."/>
            <person name="Balatti P.A."/>
        </authorList>
    </citation>
    <scope>NUCLEOTIDE SEQUENCE [LARGE SCALE GENOMIC DNA]</scope>
    <source>
        <strain evidence="8">CIDEFI 213</strain>
    </source>
</reference>
<feature type="active site" description="Proton donor/acceptor" evidence="5">
    <location>
        <position position="270"/>
    </location>
</feature>
<evidence type="ECO:0000256" key="3">
    <source>
        <dbReference type="ARBA" id="ARBA00023239"/>
    </source>
</evidence>
<dbReference type="Pfam" id="PF09749">
    <property type="entry name" value="HVSL"/>
    <property type="match status" value="1"/>
</dbReference>
<dbReference type="GO" id="GO:0016829">
    <property type="term" value="F:lyase activity"/>
    <property type="evidence" value="ECO:0007669"/>
    <property type="project" value="UniProtKB-KW"/>
</dbReference>
<evidence type="ECO:0000256" key="1">
    <source>
        <dbReference type="ARBA" id="ARBA00022722"/>
    </source>
</evidence>
<dbReference type="Proteomes" id="UP000249619">
    <property type="component" value="Unassembled WGS sequence"/>
</dbReference>
<proteinExistence type="inferred from homology"/>
<dbReference type="AlphaFoldDB" id="A0A364NCQ3"/>
<organism evidence="7 8">
    <name type="scientific">Stemphylium lycopersici</name>
    <name type="common">Tomato gray leaf spot disease fungus</name>
    <name type="synonym">Thyrospora lycopersici</name>
    <dbReference type="NCBI Taxonomy" id="183478"/>
    <lineage>
        <taxon>Eukaryota</taxon>
        <taxon>Fungi</taxon>
        <taxon>Dikarya</taxon>
        <taxon>Ascomycota</taxon>
        <taxon>Pezizomycotina</taxon>
        <taxon>Dothideomycetes</taxon>
        <taxon>Pleosporomycetidae</taxon>
        <taxon>Pleosporales</taxon>
        <taxon>Pleosporineae</taxon>
        <taxon>Pleosporaceae</taxon>
        <taxon>Stemphylium</taxon>
    </lineage>
</organism>
<dbReference type="GO" id="GO:0005634">
    <property type="term" value="C:nucleus"/>
    <property type="evidence" value="ECO:0007669"/>
    <property type="project" value="UniProtKB-SubCell"/>
</dbReference>
<keyword evidence="4 5" id="KW-0539">Nucleus</keyword>
<feature type="region of interest" description="Disordered" evidence="6">
    <location>
        <begin position="1"/>
        <end position="47"/>
    </location>
</feature>
<comment type="subcellular location">
    <subcellularLocation>
        <location evidence="5">Nucleus</location>
    </subcellularLocation>
</comment>
<gene>
    <name evidence="5" type="primary">USB1</name>
    <name evidence="7" type="ORF">DDE83_001672</name>
</gene>
<name>A0A364NCQ3_STELY</name>
<protein>
    <recommendedName>
        <fullName evidence="5">U6 snRNA phosphodiesterase</fullName>
        <ecNumber evidence="5">3.1.4.-</ecNumber>
    </recommendedName>
</protein>
<dbReference type="GO" id="GO:1990838">
    <property type="term" value="F:poly(U)-specific exoribonuclease activity, producing 3' uridine cyclic phosphate ends"/>
    <property type="evidence" value="ECO:0007669"/>
    <property type="project" value="UniProtKB-UniRule"/>
</dbReference>
<dbReference type="PANTHER" id="PTHR13522">
    <property type="entry name" value="U6 SNRNA PHOSPHODIESTERASE 1"/>
    <property type="match status" value="1"/>
</dbReference>
<evidence type="ECO:0000256" key="2">
    <source>
        <dbReference type="ARBA" id="ARBA00022801"/>
    </source>
</evidence>
<comment type="function">
    <text evidence="5">Phosphodiesterase responsible for the U6 snRNA 3' end processing. Acts as an exoribonuclease (RNase) responsible for trimming the poly(U) tract of the last nucleotides in the pre-U6 snRNA molecule, leading to the formation of mature U6 snRNA.</text>
</comment>
<evidence type="ECO:0000256" key="5">
    <source>
        <dbReference type="HAMAP-Rule" id="MF_03040"/>
    </source>
</evidence>
<evidence type="ECO:0000313" key="8">
    <source>
        <dbReference type="Proteomes" id="UP000249619"/>
    </source>
</evidence>
<comment type="similarity">
    <text evidence="5">Belongs to the 2H phosphoesterase superfamily. USB1 family.</text>
</comment>
<sequence length="303" mass="33648">MPLVDYPDSASDDDGDKSLVEPAQPVQSAAKAAAKRRHSHDVDDAHALPPLPPAFHDLYATNARVSTSDNPSLHGGRKRAVPHVEGNWPSHVYLEWIPTQAESSSLHSLIDNVKNSLELQNAKRVTKLPIPEITPSLQSELGAPLPLHVSLSRTLQIKTEDREAFLQALSVSLRRSAVRAFNFEFQNLKWVPNFERNRWFLVLGIKRPEHDELNSLLGACNRAAQNSGHPGLYTGGAGDGPKEDVHNDGPKRRKVDKNDSKNQDYSQHFHVSIAWNLTEPSTEWITLVQDVDTGLVSEKVDEV</sequence>
<dbReference type="Gene3D" id="3.90.1140.10">
    <property type="entry name" value="Cyclic phosphodiesterase"/>
    <property type="match status" value="1"/>
</dbReference>
<feature type="region of interest" description="Disordered" evidence="6">
    <location>
        <begin position="228"/>
        <end position="263"/>
    </location>
</feature>
<dbReference type="InterPro" id="IPR027521">
    <property type="entry name" value="Usb1"/>
</dbReference>
<dbReference type="HAMAP" id="MF_03040">
    <property type="entry name" value="USB1"/>
    <property type="match status" value="1"/>
</dbReference>
<keyword evidence="2 5" id="KW-0378">Hydrolase</keyword>
<dbReference type="PANTHER" id="PTHR13522:SF3">
    <property type="entry name" value="U6 SNRNA PHOSPHODIESTERASE 1"/>
    <property type="match status" value="1"/>
</dbReference>
<dbReference type="EC" id="3.1.4.-" evidence="5"/>
<dbReference type="STRING" id="183478.A0A364NCQ3"/>
<feature type="compositionally biased region" description="Basic and acidic residues" evidence="6">
    <location>
        <begin position="240"/>
        <end position="262"/>
    </location>
</feature>
<dbReference type="GO" id="GO:0034477">
    <property type="term" value="P:U6 snRNA 3'-end processing"/>
    <property type="evidence" value="ECO:0007669"/>
    <property type="project" value="UniProtKB-UniRule"/>
</dbReference>
<keyword evidence="1 5" id="KW-0540">Nuclease</keyword>
<comment type="caution">
    <text evidence="7">The sequence shown here is derived from an EMBL/GenBank/DDBJ whole genome shotgun (WGS) entry which is preliminary data.</text>
</comment>
<feature type="active site" description="Proton donor/acceptor" evidence="5">
    <location>
        <position position="148"/>
    </location>
</feature>
<evidence type="ECO:0000256" key="4">
    <source>
        <dbReference type="ARBA" id="ARBA00023242"/>
    </source>
</evidence>
<evidence type="ECO:0000313" key="7">
    <source>
        <dbReference type="EMBL" id="RAR15036.1"/>
    </source>
</evidence>
<evidence type="ECO:0000256" key="6">
    <source>
        <dbReference type="SAM" id="MobiDB-lite"/>
    </source>
</evidence>
<keyword evidence="3" id="KW-0456">Lyase</keyword>
<dbReference type="OrthoDB" id="49151at2759"/>
<keyword evidence="8" id="KW-1185">Reference proteome</keyword>
<accession>A0A364NCQ3</accession>